<dbReference type="PROSITE" id="PS51674">
    <property type="entry name" value="4FE4S_WBL"/>
    <property type="match status" value="1"/>
</dbReference>
<feature type="domain" description="4Fe-4S Wbl-type" evidence="2">
    <location>
        <begin position="8"/>
        <end position="67"/>
    </location>
</feature>
<name>A0A7W9PKX5_9NOCA</name>
<evidence type="ECO:0000259" key="2">
    <source>
        <dbReference type="PROSITE" id="PS51674"/>
    </source>
</evidence>
<dbReference type="Pfam" id="PF02467">
    <property type="entry name" value="Whib"/>
    <property type="match status" value="1"/>
</dbReference>
<keyword evidence="4" id="KW-1185">Reference proteome</keyword>
<evidence type="ECO:0000313" key="3">
    <source>
        <dbReference type="EMBL" id="MBB5917770.1"/>
    </source>
</evidence>
<gene>
    <name evidence="3" type="ORF">BJY24_006682</name>
</gene>
<evidence type="ECO:0000313" key="4">
    <source>
        <dbReference type="Proteomes" id="UP000540412"/>
    </source>
</evidence>
<evidence type="ECO:0000256" key="1">
    <source>
        <dbReference type="SAM" id="MobiDB-lite"/>
    </source>
</evidence>
<reference evidence="3 4" key="1">
    <citation type="submission" date="2020-08" db="EMBL/GenBank/DDBJ databases">
        <title>Sequencing the genomes of 1000 actinobacteria strains.</title>
        <authorList>
            <person name="Klenk H.-P."/>
        </authorList>
    </citation>
    <scope>NUCLEOTIDE SEQUENCE [LARGE SCALE GENOMIC DNA]</scope>
    <source>
        <strain evidence="3 4">DSM 43582</strain>
    </source>
</reference>
<dbReference type="AlphaFoldDB" id="A0A7W9PKX5"/>
<protein>
    <recommendedName>
        <fullName evidence="2">4Fe-4S Wbl-type domain-containing protein</fullName>
    </recommendedName>
</protein>
<accession>A0A7W9PKX5</accession>
<proteinExistence type="predicted"/>
<comment type="caution">
    <text evidence="3">The sequence shown here is derived from an EMBL/GenBank/DDBJ whole genome shotgun (WGS) entry which is preliminary data.</text>
</comment>
<sequence length="111" mass="11600">MNWRKDAACREAAPGLFHPPPPPKGDPRRALAYCRGCSVVADCARHSLAVGLPRGIAAGVWASGDGDSAALLRLIASGHGRLPRCVQCWRIVPAGSVNSVCQVCAFAEIPA</sequence>
<feature type="region of interest" description="Disordered" evidence="1">
    <location>
        <begin position="1"/>
        <end position="25"/>
    </location>
</feature>
<dbReference type="Proteomes" id="UP000540412">
    <property type="component" value="Unassembled WGS sequence"/>
</dbReference>
<dbReference type="InterPro" id="IPR034768">
    <property type="entry name" value="4FE4S_WBL"/>
</dbReference>
<organism evidence="3 4">
    <name type="scientific">Nocardia transvalensis</name>
    <dbReference type="NCBI Taxonomy" id="37333"/>
    <lineage>
        <taxon>Bacteria</taxon>
        <taxon>Bacillati</taxon>
        <taxon>Actinomycetota</taxon>
        <taxon>Actinomycetes</taxon>
        <taxon>Mycobacteriales</taxon>
        <taxon>Nocardiaceae</taxon>
        <taxon>Nocardia</taxon>
    </lineage>
</organism>
<dbReference type="EMBL" id="JACHIT010000002">
    <property type="protein sequence ID" value="MBB5917770.1"/>
    <property type="molecule type" value="Genomic_DNA"/>
</dbReference>
<dbReference type="RefSeq" id="WP_157185446.1">
    <property type="nucleotide sequence ID" value="NZ_JACHIT010000002.1"/>
</dbReference>